<organism evidence="1">
    <name type="scientific">marine sediment metagenome</name>
    <dbReference type="NCBI Taxonomy" id="412755"/>
    <lineage>
        <taxon>unclassified sequences</taxon>
        <taxon>metagenomes</taxon>
        <taxon>ecological metagenomes</taxon>
    </lineage>
</organism>
<feature type="non-terminal residue" evidence="1">
    <location>
        <position position="1"/>
    </location>
</feature>
<dbReference type="EMBL" id="BART01027431">
    <property type="protein sequence ID" value="GAG92957.1"/>
    <property type="molecule type" value="Genomic_DNA"/>
</dbReference>
<sequence>DYNSKLIFDQLNRGKILLTACPFCFTALTRIREDHKIKKPVIKFEDFIVNLMEGGSPLNE</sequence>
<proteinExistence type="predicted"/>
<dbReference type="AlphaFoldDB" id="X1CIW8"/>
<reference evidence="1" key="1">
    <citation type="journal article" date="2014" name="Front. Microbiol.">
        <title>High frequency of phylogenetically diverse reductive dehalogenase-homologous genes in deep subseafloor sedimentary metagenomes.</title>
        <authorList>
            <person name="Kawai M."/>
            <person name="Futagami T."/>
            <person name="Toyoda A."/>
            <person name="Takaki Y."/>
            <person name="Nishi S."/>
            <person name="Hori S."/>
            <person name="Arai W."/>
            <person name="Tsubouchi T."/>
            <person name="Morono Y."/>
            <person name="Uchiyama I."/>
            <person name="Ito T."/>
            <person name="Fujiyama A."/>
            <person name="Inagaki F."/>
            <person name="Takami H."/>
        </authorList>
    </citation>
    <scope>NUCLEOTIDE SEQUENCE</scope>
    <source>
        <strain evidence="1">Expedition CK06-06</strain>
    </source>
</reference>
<evidence type="ECO:0008006" key="2">
    <source>
        <dbReference type="Google" id="ProtNLM"/>
    </source>
</evidence>
<protein>
    <recommendedName>
        <fullName evidence="2">Cysteine-rich domain-containing protein</fullName>
    </recommendedName>
</protein>
<evidence type="ECO:0000313" key="1">
    <source>
        <dbReference type="EMBL" id="GAG92957.1"/>
    </source>
</evidence>
<comment type="caution">
    <text evidence="1">The sequence shown here is derived from an EMBL/GenBank/DDBJ whole genome shotgun (WGS) entry which is preliminary data.</text>
</comment>
<gene>
    <name evidence="1" type="ORF">S01H4_48635</name>
</gene>
<accession>X1CIW8</accession>
<name>X1CIW8_9ZZZZ</name>